<name>A0A7J4X3I6_AGRVI</name>
<dbReference type="AlphaFoldDB" id="A0A7J4X3I6"/>
<evidence type="ECO:0000313" key="1">
    <source>
        <dbReference type="EMBL" id="KAA3526703.1"/>
    </source>
</evidence>
<evidence type="ECO:0008006" key="3">
    <source>
        <dbReference type="Google" id="ProtNLM"/>
    </source>
</evidence>
<organism evidence="1 2">
    <name type="scientific">Agrobacterium vitis</name>
    <name type="common">Rhizobium vitis</name>
    <dbReference type="NCBI Taxonomy" id="373"/>
    <lineage>
        <taxon>Bacteria</taxon>
        <taxon>Pseudomonadati</taxon>
        <taxon>Pseudomonadota</taxon>
        <taxon>Alphaproteobacteria</taxon>
        <taxon>Hyphomicrobiales</taxon>
        <taxon>Rhizobiaceae</taxon>
        <taxon>Rhizobium/Agrobacterium group</taxon>
        <taxon>Agrobacterium</taxon>
    </lineage>
</organism>
<sequence length="160" mass="16976">MNNHTAYAAVFPGTGRIWLGLNMVSIVSLVGQSSRLNLALRLAKAGAAGSGMACLLALAGCNSTTASQPAVRQGHVDVTVTDKTDPAAAAYTTPDGYPDFSRPLTAANVQMSNDEAKDMGKRLSSLSYLRKTGQISQAEYERRVEEMRKLAKTNGQVQGQ</sequence>
<evidence type="ECO:0000313" key="2">
    <source>
        <dbReference type="Proteomes" id="UP000436911"/>
    </source>
</evidence>
<proteinExistence type="predicted"/>
<reference evidence="1 2" key="1">
    <citation type="submission" date="2018-08" db="EMBL/GenBank/DDBJ databases">
        <title>Genome sequencing of Agrobacterium vitis strain ICMP 10754.</title>
        <authorList>
            <person name="Visnovsky S.B."/>
            <person name="Pitman A.R."/>
        </authorList>
    </citation>
    <scope>NUCLEOTIDE SEQUENCE [LARGE SCALE GENOMIC DNA]</scope>
    <source>
        <strain evidence="1 2">ICMP 10754</strain>
    </source>
</reference>
<gene>
    <name evidence="1" type="ORF">DXT89_15195</name>
</gene>
<accession>A0A7J4X3I6</accession>
<dbReference type="EMBL" id="QUSG01000007">
    <property type="protein sequence ID" value="KAA3526703.1"/>
    <property type="molecule type" value="Genomic_DNA"/>
</dbReference>
<dbReference type="Proteomes" id="UP000436911">
    <property type="component" value="Unassembled WGS sequence"/>
</dbReference>
<protein>
    <recommendedName>
        <fullName evidence="3">SHOCT domain-containing protein</fullName>
    </recommendedName>
</protein>
<comment type="caution">
    <text evidence="1">The sequence shown here is derived from an EMBL/GenBank/DDBJ whole genome shotgun (WGS) entry which is preliminary data.</text>
</comment>